<organism evidence="2 3">
    <name type="scientific">Brevirhabdus pacifica</name>
    <dbReference type="NCBI Taxonomy" id="1267768"/>
    <lineage>
        <taxon>Bacteria</taxon>
        <taxon>Pseudomonadati</taxon>
        <taxon>Pseudomonadota</taxon>
        <taxon>Alphaproteobacteria</taxon>
        <taxon>Rhodobacterales</taxon>
        <taxon>Paracoccaceae</taxon>
        <taxon>Brevirhabdus</taxon>
    </lineage>
</organism>
<protein>
    <submittedName>
        <fullName evidence="2">Uncharacterized protein</fullName>
    </submittedName>
</protein>
<evidence type="ECO:0000256" key="1">
    <source>
        <dbReference type="SAM" id="MobiDB-lite"/>
    </source>
</evidence>
<name>A0A1U7DFK0_9RHOB</name>
<evidence type="ECO:0000313" key="3">
    <source>
        <dbReference type="Proteomes" id="UP000187266"/>
    </source>
</evidence>
<reference evidence="2 3" key="1">
    <citation type="submission" date="2017-01" db="EMBL/GenBank/DDBJ databases">
        <title>Genomic analysis of Xuhuaishuia manganoxidans DY6-4.</title>
        <authorList>
            <person name="Wang X."/>
        </authorList>
    </citation>
    <scope>NUCLEOTIDE SEQUENCE [LARGE SCALE GENOMIC DNA]</scope>
    <source>
        <strain evidence="2 3">DY6-4</strain>
    </source>
</reference>
<sequence>MSVHRITPTAGRTQGVNTQALYADLIRNAPTEEMRRVLANLKDIDRNLSGLRDDPSELRMASDDLGENVSPLMRDIEARADEMDGGTAA</sequence>
<proteinExistence type="predicted"/>
<accession>A0A1U7DFK0</accession>
<evidence type="ECO:0000313" key="2">
    <source>
        <dbReference type="EMBL" id="APX88679.1"/>
    </source>
</evidence>
<feature type="region of interest" description="Disordered" evidence="1">
    <location>
        <begin position="48"/>
        <end position="70"/>
    </location>
</feature>
<feature type="compositionally biased region" description="Basic and acidic residues" evidence="1">
    <location>
        <begin position="48"/>
        <end position="62"/>
    </location>
</feature>
<gene>
    <name evidence="2" type="ORF">BV394_02140</name>
</gene>
<keyword evidence="3" id="KW-1185">Reference proteome</keyword>
<dbReference type="Proteomes" id="UP000187266">
    <property type="component" value="Chromosome"/>
</dbReference>
<dbReference type="RefSeq" id="WP_076978703.1">
    <property type="nucleotide sequence ID" value="NZ_CP019124.1"/>
</dbReference>
<dbReference type="AlphaFoldDB" id="A0A1U7DFK0"/>
<dbReference type="EMBL" id="CP019124">
    <property type="protein sequence ID" value="APX88679.1"/>
    <property type="molecule type" value="Genomic_DNA"/>
</dbReference>
<accession>A0A2M9DGB9</accession>
<dbReference type="STRING" id="1267768.BV394_02140"/>